<evidence type="ECO:0000256" key="9">
    <source>
        <dbReference type="ARBA" id="ARBA00022842"/>
    </source>
</evidence>
<dbReference type="Pfam" id="PF03372">
    <property type="entry name" value="Exo_endo_phos"/>
    <property type="match status" value="1"/>
</dbReference>
<keyword evidence="9" id="KW-0460">Magnesium</keyword>
<keyword evidence="7" id="KW-0479">Metal-binding</keyword>
<keyword evidence="12" id="KW-0443">Lipid metabolism</keyword>
<dbReference type="InterPro" id="IPR005135">
    <property type="entry name" value="Endo/exonuclease/phosphatase"/>
</dbReference>
<evidence type="ECO:0000256" key="5">
    <source>
        <dbReference type="ARBA" id="ARBA00012369"/>
    </source>
</evidence>
<dbReference type="Gene3D" id="3.60.10.10">
    <property type="entry name" value="Endonuclease/exonuclease/phosphatase"/>
    <property type="match status" value="1"/>
</dbReference>
<evidence type="ECO:0000256" key="14">
    <source>
        <dbReference type="SAM" id="Phobius"/>
    </source>
</evidence>
<dbReference type="GO" id="GO:0016020">
    <property type="term" value="C:membrane"/>
    <property type="evidence" value="ECO:0007669"/>
    <property type="project" value="UniProtKB-SubCell"/>
</dbReference>
<accession>A0AAU9W8C6</accession>
<evidence type="ECO:0000256" key="3">
    <source>
        <dbReference type="ARBA" id="ARBA00004991"/>
    </source>
</evidence>
<gene>
    <name evidence="17" type="ORF">PMEA_00034870</name>
</gene>
<dbReference type="SUPFAM" id="SSF56219">
    <property type="entry name" value="DNase I-like"/>
    <property type="match status" value="1"/>
</dbReference>
<dbReference type="GO" id="GO:0006665">
    <property type="term" value="P:sphingolipid metabolic process"/>
    <property type="evidence" value="ECO:0007669"/>
    <property type="project" value="UniProtKB-KW"/>
</dbReference>
<keyword evidence="18" id="KW-1185">Reference proteome</keyword>
<comment type="similarity">
    <text evidence="4">Belongs to the neutral sphingomyelinase family.</text>
</comment>
<evidence type="ECO:0000256" key="12">
    <source>
        <dbReference type="ARBA" id="ARBA00023098"/>
    </source>
</evidence>
<reference evidence="17 18" key="1">
    <citation type="submission" date="2022-05" db="EMBL/GenBank/DDBJ databases">
        <authorList>
            <consortium name="Genoscope - CEA"/>
            <person name="William W."/>
        </authorList>
    </citation>
    <scope>NUCLEOTIDE SEQUENCE [LARGE SCALE GENOMIC DNA]</scope>
</reference>
<feature type="chain" id="PRO_5043874552" description="sphingomyelin phosphodiesterase" evidence="15">
    <location>
        <begin position="17"/>
        <end position="445"/>
    </location>
</feature>
<dbReference type="PANTHER" id="PTHR16320">
    <property type="entry name" value="SPHINGOMYELINASE FAMILY MEMBER"/>
    <property type="match status" value="1"/>
</dbReference>
<dbReference type="Proteomes" id="UP001159428">
    <property type="component" value="Unassembled WGS sequence"/>
</dbReference>
<keyword evidence="6 14" id="KW-0812">Transmembrane</keyword>
<dbReference type="GO" id="GO:0004767">
    <property type="term" value="F:sphingomyelin phosphodiesterase activity"/>
    <property type="evidence" value="ECO:0007669"/>
    <property type="project" value="UniProtKB-EC"/>
</dbReference>
<dbReference type="InterPro" id="IPR036691">
    <property type="entry name" value="Endo/exonu/phosph_ase_sf"/>
</dbReference>
<evidence type="ECO:0000256" key="15">
    <source>
        <dbReference type="SAM" id="SignalP"/>
    </source>
</evidence>
<feature type="transmembrane region" description="Helical" evidence="14">
    <location>
        <begin position="355"/>
        <end position="372"/>
    </location>
</feature>
<feature type="transmembrane region" description="Helical" evidence="14">
    <location>
        <begin position="392"/>
        <end position="411"/>
    </location>
</feature>
<keyword evidence="8" id="KW-0378">Hydrolase</keyword>
<sequence length="445" mass="50338">MKILLFLKCLLTVIMFSPDSFLNMADEEREPNLHVLTLNCWGIPHVSKMWEERKVLIAEELAKGHHDVVTLQEIWSRSDYELIGQIVNEVLPYSHYFYSGVIGSGVCVFSRYPIIDAYFYRYSLNGYMYKITHADWFGGKGVGYCLIDHPKQLIHFFATHTHAEYNESGEYAPHRAVQAYQLSQFVHHLTKPSDAVLVCGDMNCEPSQLFYRIIKDVTGLIDAWDKHGTIKPGCYGNTSDVSSNTFSGDRSDATVSQEGGPEDGKRIDYIFYQSSQRSLECTHCTVTMGHVPGKTFSFSDHEGVAASFVVTDAMADETDSFQAAVSISSKGREALSETQKIIAGAIDALSRRQNLQVFVACALLLFAVYPVMFPAAEHSRFSLHHVFGKILYLIRIIGTFLASGFLFYGIFNVRDEYSVYKTVQEMINVQLKKMCNRKRMKENSN</sequence>
<evidence type="ECO:0000259" key="16">
    <source>
        <dbReference type="Pfam" id="PF03372"/>
    </source>
</evidence>
<dbReference type="EC" id="3.1.4.12" evidence="5"/>
<dbReference type="InterPro" id="IPR038772">
    <property type="entry name" value="Sph/SMPD2-like"/>
</dbReference>
<comment type="caution">
    <text evidence="17">The sequence shown here is derived from an EMBL/GenBank/DDBJ whole genome shotgun (WGS) entry which is preliminary data.</text>
</comment>
<evidence type="ECO:0000256" key="10">
    <source>
        <dbReference type="ARBA" id="ARBA00022919"/>
    </source>
</evidence>
<name>A0AAU9W8C6_9CNID</name>
<proteinExistence type="inferred from homology"/>
<feature type="signal peptide" evidence="15">
    <location>
        <begin position="1"/>
        <end position="16"/>
    </location>
</feature>
<comment type="pathway">
    <text evidence="2">Lipid metabolism; sphingolipid metabolism.</text>
</comment>
<evidence type="ECO:0000256" key="13">
    <source>
        <dbReference type="ARBA" id="ARBA00023136"/>
    </source>
</evidence>
<evidence type="ECO:0000256" key="7">
    <source>
        <dbReference type="ARBA" id="ARBA00022723"/>
    </source>
</evidence>
<comment type="subcellular location">
    <subcellularLocation>
        <location evidence="1">Membrane</location>
        <topology evidence="1">Multi-pass membrane protein</topology>
    </subcellularLocation>
</comment>
<protein>
    <recommendedName>
        <fullName evidence="5">sphingomyelin phosphodiesterase</fullName>
        <ecNumber evidence="5">3.1.4.12</ecNumber>
    </recommendedName>
</protein>
<dbReference type="GO" id="GO:0046872">
    <property type="term" value="F:metal ion binding"/>
    <property type="evidence" value="ECO:0007669"/>
    <property type="project" value="UniProtKB-KW"/>
</dbReference>
<evidence type="ECO:0000256" key="2">
    <source>
        <dbReference type="ARBA" id="ARBA00004760"/>
    </source>
</evidence>
<evidence type="ECO:0000256" key="6">
    <source>
        <dbReference type="ARBA" id="ARBA00022692"/>
    </source>
</evidence>
<keyword evidence="11 14" id="KW-1133">Transmembrane helix</keyword>
<evidence type="ECO:0000256" key="11">
    <source>
        <dbReference type="ARBA" id="ARBA00022989"/>
    </source>
</evidence>
<dbReference type="EMBL" id="CALNXJ010000009">
    <property type="protein sequence ID" value="CAH3104751.1"/>
    <property type="molecule type" value="Genomic_DNA"/>
</dbReference>
<feature type="transmembrane region" description="Helical" evidence="14">
    <location>
        <begin position="96"/>
        <end position="120"/>
    </location>
</feature>
<evidence type="ECO:0000313" key="18">
    <source>
        <dbReference type="Proteomes" id="UP001159428"/>
    </source>
</evidence>
<comment type="pathway">
    <text evidence="3">Sphingolipid metabolism.</text>
</comment>
<evidence type="ECO:0000313" key="17">
    <source>
        <dbReference type="EMBL" id="CAH3104751.1"/>
    </source>
</evidence>
<evidence type="ECO:0000256" key="4">
    <source>
        <dbReference type="ARBA" id="ARBA00006335"/>
    </source>
</evidence>
<organism evidence="17 18">
    <name type="scientific">Pocillopora meandrina</name>
    <dbReference type="NCBI Taxonomy" id="46732"/>
    <lineage>
        <taxon>Eukaryota</taxon>
        <taxon>Metazoa</taxon>
        <taxon>Cnidaria</taxon>
        <taxon>Anthozoa</taxon>
        <taxon>Hexacorallia</taxon>
        <taxon>Scleractinia</taxon>
        <taxon>Astrocoeniina</taxon>
        <taxon>Pocilloporidae</taxon>
        <taxon>Pocillopora</taxon>
    </lineage>
</organism>
<evidence type="ECO:0000256" key="1">
    <source>
        <dbReference type="ARBA" id="ARBA00004141"/>
    </source>
</evidence>
<dbReference type="PANTHER" id="PTHR16320:SF24">
    <property type="entry name" value="PHOSPHODIESTERASE, PUTATIVE-RELATED"/>
    <property type="match status" value="1"/>
</dbReference>
<dbReference type="AlphaFoldDB" id="A0AAU9W8C6"/>
<evidence type="ECO:0000256" key="8">
    <source>
        <dbReference type="ARBA" id="ARBA00022801"/>
    </source>
</evidence>
<keyword evidence="13 14" id="KW-0472">Membrane</keyword>
<feature type="domain" description="Endonuclease/exonuclease/phosphatase" evidence="16">
    <location>
        <begin position="36"/>
        <end position="301"/>
    </location>
</feature>
<keyword evidence="10" id="KW-0746">Sphingolipid metabolism</keyword>
<keyword evidence="15" id="KW-0732">Signal</keyword>